<dbReference type="EC" id="3.5.1.28" evidence="2"/>
<comment type="caution">
    <text evidence="6">The sequence shown here is derived from an EMBL/GenBank/DDBJ whole genome shotgun (WGS) entry which is preliminary data.</text>
</comment>
<dbReference type="InterPro" id="IPR051206">
    <property type="entry name" value="NAMLAA_amidase_2"/>
</dbReference>
<evidence type="ECO:0000256" key="1">
    <source>
        <dbReference type="ARBA" id="ARBA00001561"/>
    </source>
</evidence>
<evidence type="ECO:0000256" key="3">
    <source>
        <dbReference type="ARBA" id="ARBA00022801"/>
    </source>
</evidence>
<dbReference type="CDD" id="cd06583">
    <property type="entry name" value="PGRP"/>
    <property type="match status" value="1"/>
</dbReference>
<dbReference type="Pfam" id="PF08239">
    <property type="entry name" value="SH3_3"/>
    <property type="match status" value="1"/>
</dbReference>
<dbReference type="SMART" id="SM00644">
    <property type="entry name" value="Ami_2"/>
    <property type="match status" value="1"/>
</dbReference>
<evidence type="ECO:0000313" key="7">
    <source>
        <dbReference type="Proteomes" id="UP001162881"/>
    </source>
</evidence>
<name>A0ABT0BBP5_9SPHN</name>
<dbReference type="Gene3D" id="2.30.30.40">
    <property type="entry name" value="SH3 Domains"/>
    <property type="match status" value="1"/>
</dbReference>
<keyword evidence="7" id="KW-1185">Reference proteome</keyword>
<dbReference type="GO" id="GO:0008745">
    <property type="term" value="F:N-acetylmuramoyl-L-alanine amidase activity"/>
    <property type="evidence" value="ECO:0007669"/>
    <property type="project" value="UniProtKB-EC"/>
</dbReference>
<dbReference type="RefSeq" id="WP_244018455.1">
    <property type="nucleotide sequence ID" value="NZ_JALHLF010000018.1"/>
</dbReference>
<dbReference type="SUPFAM" id="SSF55846">
    <property type="entry name" value="N-acetylmuramoyl-L-alanine amidase-like"/>
    <property type="match status" value="1"/>
</dbReference>
<comment type="catalytic activity">
    <reaction evidence="1">
        <text>Hydrolyzes the link between N-acetylmuramoyl residues and L-amino acid residues in certain cell-wall glycopeptides.</text>
        <dbReference type="EC" id="3.5.1.28"/>
    </reaction>
</comment>
<evidence type="ECO:0000259" key="5">
    <source>
        <dbReference type="PROSITE" id="PS51781"/>
    </source>
</evidence>
<dbReference type="PROSITE" id="PS51781">
    <property type="entry name" value="SH3B"/>
    <property type="match status" value="1"/>
</dbReference>
<dbReference type="InterPro" id="IPR003646">
    <property type="entry name" value="SH3-like_bac-type"/>
</dbReference>
<evidence type="ECO:0000256" key="2">
    <source>
        <dbReference type="ARBA" id="ARBA00011901"/>
    </source>
</evidence>
<sequence length="263" mass="27646">MVYAIRKGILFYGERPVRQIASPNHSGAFRRPPAILVMHYTAGASATGSANWLADPAASASAHAVIARSGEVIQCVSLDNRAWHAGRSAWKGLEGLNSHSIGIELANWGPLVRHPSGTGWANPAGARVDAIEAAHKHGGSVRGWEVYPEAQIAAAQEVARAVAAYLPIAEIVGHEDIAPGRKTDPGPAFAMDTFRAAVLDGAHRAAPRTATVMPAALNVRSGPGLAFPVIASLARGSTVTPGEVHRDWIAIGPSRWVYGQYLA</sequence>
<dbReference type="Gene3D" id="3.40.80.10">
    <property type="entry name" value="Peptidoglycan recognition protein-like"/>
    <property type="match status" value="1"/>
</dbReference>
<protein>
    <recommendedName>
        <fullName evidence="2">N-acetylmuramoyl-L-alanine amidase</fullName>
        <ecNumber evidence="2">3.5.1.28</ecNumber>
    </recommendedName>
</protein>
<dbReference type="InterPro" id="IPR036505">
    <property type="entry name" value="Amidase/PGRP_sf"/>
</dbReference>
<keyword evidence="4" id="KW-0961">Cell wall biogenesis/degradation</keyword>
<evidence type="ECO:0000256" key="4">
    <source>
        <dbReference type="ARBA" id="ARBA00023316"/>
    </source>
</evidence>
<keyword evidence="3 6" id="KW-0378">Hydrolase</keyword>
<accession>A0ABT0BBP5</accession>
<gene>
    <name evidence="6" type="ORF">MTR62_07205</name>
</gene>
<dbReference type="Pfam" id="PF01510">
    <property type="entry name" value="Amidase_2"/>
    <property type="match status" value="1"/>
</dbReference>
<feature type="domain" description="SH3b" evidence="5">
    <location>
        <begin position="207"/>
        <end position="263"/>
    </location>
</feature>
<proteinExistence type="predicted"/>
<dbReference type="Proteomes" id="UP001162881">
    <property type="component" value="Unassembled WGS sequence"/>
</dbReference>
<dbReference type="PANTHER" id="PTHR30417">
    <property type="entry name" value="N-ACETYLMURAMOYL-L-ALANINE AMIDASE AMID"/>
    <property type="match status" value="1"/>
</dbReference>
<dbReference type="PANTHER" id="PTHR30417:SF1">
    <property type="entry name" value="N-ACETYLMURAMOYL-L-ALANINE AMIDASE AMID"/>
    <property type="match status" value="1"/>
</dbReference>
<dbReference type="EMBL" id="JALHLF010000018">
    <property type="protein sequence ID" value="MCJ2182480.1"/>
    <property type="molecule type" value="Genomic_DNA"/>
</dbReference>
<reference evidence="6" key="1">
    <citation type="submission" date="2022-03" db="EMBL/GenBank/DDBJ databases">
        <title>Identification of a novel bacterium isolated from mangrove sediments.</title>
        <authorList>
            <person name="Pan X."/>
        </authorList>
    </citation>
    <scope>NUCLEOTIDE SEQUENCE</scope>
    <source>
        <strain evidence="6">B1949</strain>
    </source>
</reference>
<organism evidence="6 7">
    <name type="scientific">Novosphingobium organovorum</name>
    <dbReference type="NCBI Taxonomy" id="2930092"/>
    <lineage>
        <taxon>Bacteria</taxon>
        <taxon>Pseudomonadati</taxon>
        <taxon>Pseudomonadota</taxon>
        <taxon>Alphaproteobacteria</taxon>
        <taxon>Sphingomonadales</taxon>
        <taxon>Sphingomonadaceae</taxon>
        <taxon>Novosphingobium</taxon>
    </lineage>
</organism>
<evidence type="ECO:0000313" key="6">
    <source>
        <dbReference type="EMBL" id="MCJ2182480.1"/>
    </source>
</evidence>
<dbReference type="InterPro" id="IPR002502">
    <property type="entry name" value="Amidase_domain"/>
</dbReference>